<keyword evidence="3" id="KW-0963">Cytoplasm</keyword>
<dbReference type="EMBL" id="JBHSFT010000020">
    <property type="protein sequence ID" value="MFC4663167.1"/>
    <property type="molecule type" value="Genomic_DNA"/>
</dbReference>
<reference evidence="10" key="1">
    <citation type="journal article" date="2019" name="Int. J. Syst. Evol. Microbiol.">
        <title>The Global Catalogue of Microorganisms (GCM) 10K type strain sequencing project: providing services to taxonomists for standard genome sequencing and annotation.</title>
        <authorList>
            <consortium name="The Broad Institute Genomics Platform"/>
            <consortium name="The Broad Institute Genome Sequencing Center for Infectious Disease"/>
            <person name="Wu L."/>
            <person name="Ma J."/>
        </authorList>
    </citation>
    <scope>NUCLEOTIDE SEQUENCE [LARGE SCALE GENOMIC DNA]</scope>
    <source>
        <strain evidence="10">CCUG 37257</strain>
    </source>
</reference>
<dbReference type="InterPro" id="IPR051471">
    <property type="entry name" value="Bacterial_PTS_sugar_comp"/>
</dbReference>
<evidence type="ECO:0000313" key="10">
    <source>
        <dbReference type="Proteomes" id="UP001595988"/>
    </source>
</evidence>
<dbReference type="Proteomes" id="UP001595988">
    <property type="component" value="Unassembled WGS sequence"/>
</dbReference>
<dbReference type="Pfam" id="PF03610">
    <property type="entry name" value="EIIA-man"/>
    <property type="match status" value="1"/>
</dbReference>
<dbReference type="PANTHER" id="PTHR33799:SF1">
    <property type="entry name" value="PTS SYSTEM MANNOSE-SPECIFIC EIIAB COMPONENT-RELATED"/>
    <property type="match status" value="1"/>
</dbReference>
<keyword evidence="10" id="KW-1185">Reference proteome</keyword>
<dbReference type="InterPro" id="IPR036662">
    <property type="entry name" value="PTS_EIIA_man-typ_sf"/>
</dbReference>
<dbReference type="InterPro" id="IPR004701">
    <property type="entry name" value="PTS_EIIA_man-typ"/>
</dbReference>
<gene>
    <name evidence="9" type="ORF">ACFO3P_13365</name>
</gene>
<evidence type="ECO:0000256" key="2">
    <source>
        <dbReference type="ARBA" id="ARBA00022448"/>
    </source>
</evidence>
<keyword evidence="4 9" id="KW-0762">Sugar transport</keyword>
<organism evidence="9 10">
    <name type="scientific">Oceanobacillus aidingensis</name>
    <dbReference type="NCBI Taxonomy" id="645964"/>
    <lineage>
        <taxon>Bacteria</taxon>
        <taxon>Bacillati</taxon>
        <taxon>Bacillota</taxon>
        <taxon>Bacilli</taxon>
        <taxon>Bacillales</taxon>
        <taxon>Bacillaceae</taxon>
        <taxon>Oceanobacillus</taxon>
    </lineage>
</organism>
<dbReference type="CDD" id="cd00006">
    <property type="entry name" value="PTS_IIA_man"/>
    <property type="match status" value="1"/>
</dbReference>
<keyword evidence="6" id="KW-0598">Phosphotransferase system</keyword>
<name>A0ABV9JZT7_9BACI</name>
<accession>A0ABV9JZT7</accession>
<keyword evidence="2" id="KW-0813">Transport</keyword>
<evidence type="ECO:0000259" key="8">
    <source>
        <dbReference type="PROSITE" id="PS51096"/>
    </source>
</evidence>
<comment type="subcellular location">
    <subcellularLocation>
        <location evidence="1">Cytoplasm</location>
    </subcellularLocation>
</comment>
<proteinExistence type="predicted"/>
<dbReference type="SUPFAM" id="SSF53062">
    <property type="entry name" value="PTS system fructose IIA component-like"/>
    <property type="match status" value="1"/>
</dbReference>
<dbReference type="RefSeq" id="WP_193063638.1">
    <property type="nucleotide sequence ID" value="NZ_JBHSFT010000020.1"/>
</dbReference>
<keyword evidence="7" id="KW-0418">Kinase</keyword>
<dbReference type="PANTHER" id="PTHR33799">
    <property type="entry name" value="PTS PERMEASE-RELATED-RELATED"/>
    <property type="match status" value="1"/>
</dbReference>
<evidence type="ECO:0000256" key="6">
    <source>
        <dbReference type="ARBA" id="ARBA00022683"/>
    </source>
</evidence>
<keyword evidence="5" id="KW-0808">Transferase</keyword>
<evidence type="ECO:0000256" key="5">
    <source>
        <dbReference type="ARBA" id="ARBA00022679"/>
    </source>
</evidence>
<evidence type="ECO:0000256" key="7">
    <source>
        <dbReference type="ARBA" id="ARBA00022777"/>
    </source>
</evidence>
<evidence type="ECO:0000313" key="9">
    <source>
        <dbReference type="EMBL" id="MFC4663167.1"/>
    </source>
</evidence>
<dbReference type="PROSITE" id="PS51096">
    <property type="entry name" value="PTS_EIIA_TYPE_4"/>
    <property type="match status" value="1"/>
</dbReference>
<sequence>MNILLVSHHGVAGGLKKAVDMITGEQEELSIIELTEAGVQDFSSKLESYLEQWKRSNKKIVILADLKGGTPYNQAVALTHKLEMEQNAFVISGVNLPLVLETLFLDETDFMISDLNRVIESSRSAIFKADPLELNNNDLDE</sequence>
<evidence type="ECO:0000256" key="1">
    <source>
        <dbReference type="ARBA" id="ARBA00004496"/>
    </source>
</evidence>
<dbReference type="InterPro" id="IPR033887">
    <property type="entry name" value="PTS_IIA_man"/>
</dbReference>
<evidence type="ECO:0000256" key="4">
    <source>
        <dbReference type="ARBA" id="ARBA00022597"/>
    </source>
</evidence>
<comment type="caution">
    <text evidence="9">The sequence shown here is derived from an EMBL/GenBank/DDBJ whole genome shotgun (WGS) entry which is preliminary data.</text>
</comment>
<feature type="domain" description="PTS EIIA type-4" evidence="8">
    <location>
        <begin position="1"/>
        <end position="126"/>
    </location>
</feature>
<evidence type="ECO:0000256" key="3">
    <source>
        <dbReference type="ARBA" id="ARBA00022490"/>
    </source>
</evidence>
<dbReference type="Gene3D" id="3.40.50.510">
    <property type="entry name" value="Phosphotransferase system, mannose-type IIA component"/>
    <property type="match status" value="1"/>
</dbReference>
<protein>
    <submittedName>
        <fullName evidence="9">PTS sugar transporter subunit IIA</fullName>
    </submittedName>
</protein>